<dbReference type="GO" id="GO:0009097">
    <property type="term" value="P:isoleucine biosynthetic process"/>
    <property type="evidence" value="ECO:0007669"/>
    <property type="project" value="UniProtKB-UniPathway"/>
</dbReference>
<dbReference type="InterPro" id="IPR005785">
    <property type="entry name" value="B_amino_transI"/>
</dbReference>
<evidence type="ECO:0000256" key="17">
    <source>
        <dbReference type="RuleBase" id="RU364094"/>
    </source>
</evidence>
<evidence type="ECO:0000256" key="8">
    <source>
        <dbReference type="ARBA" id="ARBA00022605"/>
    </source>
</evidence>
<evidence type="ECO:0000256" key="15">
    <source>
        <dbReference type="RuleBase" id="RU004106"/>
    </source>
</evidence>
<dbReference type="InterPro" id="IPR043131">
    <property type="entry name" value="BCAT-like_N"/>
</dbReference>
<evidence type="ECO:0000256" key="3">
    <source>
        <dbReference type="ARBA" id="ARBA00004824"/>
    </source>
</evidence>
<comment type="catalytic activity">
    <reaction evidence="12 17">
        <text>L-valine + 2-oxoglutarate = 3-methyl-2-oxobutanoate + L-glutamate</text>
        <dbReference type="Rhea" id="RHEA:24813"/>
        <dbReference type="ChEBI" id="CHEBI:11851"/>
        <dbReference type="ChEBI" id="CHEBI:16810"/>
        <dbReference type="ChEBI" id="CHEBI:29985"/>
        <dbReference type="ChEBI" id="CHEBI:57762"/>
        <dbReference type="EC" id="2.6.1.42"/>
    </reaction>
</comment>
<comment type="pathway">
    <text evidence="5 17">Amino-acid biosynthesis; L-leucine biosynthesis; L-leucine from 3-methyl-2-oxobutanoate: step 4/4.</text>
</comment>
<comment type="catalytic activity">
    <reaction evidence="13 17">
        <text>L-isoleucine + 2-oxoglutarate = (S)-3-methyl-2-oxopentanoate + L-glutamate</text>
        <dbReference type="Rhea" id="RHEA:24801"/>
        <dbReference type="ChEBI" id="CHEBI:16810"/>
        <dbReference type="ChEBI" id="CHEBI:29985"/>
        <dbReference type="ChEBI" id="CHEBI:35146"/>
        <dbReference type="ChEBI" id="CHEBI:58045"/>
        <dbReference type="EC" id="2.6.1.42"/>
    </reaction>
</comment>
<keyword evidence="7 17" id="KW-0032">Aminotransferase</keyword>
<comment type="function">
    <text evidence="2 17">Acts on leucine, isoleucine and valine.</text>
</comment>
<dbReference type="CDD" id="cd01558">
    <property type="entry name" value="D-AAT_like"/>
    <property type="match status" value="1"/>
</dbReference>
<dbReference type="FunFam" id="3.20.10.10:FF:000002">
    <property type="entry name" value="D-alanine aminotransferase"/>
    <property type="match status" value="1"/>
</dbReference>
<dbReference type="AlphaFoldDB" id="A0A2Z4AQB7"/>
<dbReference type="GO" id="GO:0005829">
    <property type="term" value="C:cytosol"/>
    <property type="evidence" value="ECO:0007669"/>
    <property type="project" value="TreeGrafter"/>
</dbReference>
<gene>
    <name evidence="18" type="primary">ilvE_2</name>
    <name evidence="17" type="synonym">ilvE</name>
    <name evidence="18" type="ORF">DF168_01272</name>
</gene>
<name>A0A2Z4AQB7_9BACT</name>
<dbReference type="Gene3D" id="3.20.10.10">
    <property type="entry name" value="D-amino Acid Aminotransferase, subunit A, domain 2"/>
    <property type="match status" value="1"/>
</dbReference>
<evidence type="ECO:0000256" key="1">
    <source>
        <dbReference type="ARBA" id="ARBA00001933"/>
    </source>
</evidence>
<dbReference type="NCBIfam" id="TIGR01122">
    <property type="entry name" value="ilvE_I"/>
    <property type="match status" value="1"/>
</dbReference>
<protein>
    <recommendedName>
        <fullName evidence="17">Branched-chain-amino-acid aminotransferase</fullName>
        <shortName evidence="17">BCAT</shortName>
        <ecNumber evidence="17">2.6.1.42</ecNumber>
    </recommendedName>
</protein>
<dbReference type="SUPFAM" id="SSF56752">
    <property type="entry name" value="D-aminoacid aminotransferase-like PLP-dependent enzymes"/>
    <property type="match status" value="1"/>
</dbReference>
<dbReference type="InterPro" id="IPR001544">
    <property type="entry name" value="Aminotrans_IV"/>
</dbReference>
<evidence type="ECO:0000256" key="5">
    <source>
        <dbReference type="ARBA" id="ARBA00005072"/>
    </source>
</evidence>
<dbReference type="UniPathway" id="UPA00047">
    <property type="reaction ID" value="UER00058"/>
</dbReference>
<dbReference type="Gene3D" id="3.30.470.10">
    <property type="match status" value="1"/>
</dbReference>
<dbReference type="GO" id="GO:0052655">
    <property type="term" value="F:L-valine-2-oxoglutarate transaminase activity"/>
    <property type="evidence" value="ECO:0007669"/>
    <property type="project" value="RHEA"/>
</dbReference>
<evidence type="ECO:0000313" key="18">
    <source>
        <dbReference type="EMBL" id="AWT60072.1"/>
    </source>
</evidence>
<dbReference type="UniPathway" id="UPA00049">
    <property type="reaction ID" value="UER00062"/>
</dbReference>
<dbReference type="Pfam" id="PF01063">
    <property type="entry name" value="Aminotran_4"/>
    <property type="match status" value="1"/>
</dbReference>
<dbReference type="Proteomes" id="UP000247465">
    <property type="component" value="Chromosome"/>
</dbReference>
<dbReference type="UniPathway" id="UPA00048">
    <property type="reaction ID" value="UER00073"/>
</dbReference>
<comment type="cofactor">
    <cofactor evidence="1 16">
        <name>pyridoxal 5'-phosphate</name>
        <dbReference type="ChEBI" id="CHEBI:597326"/>
    </cofactor>
</comment>
<dbReference type="PANTHER" id="PTHR42743">
    <property type="entry name" value="AMINO-ACID AMINOTRANSFERASE"/>
    <property type="match status" value="1"/>
</dbReference>
<evidence type="ECO:0000256" key="2">
    <source>
        <dbReference type="ARBA" id="ARBA00003109"/>
    </source>
</evidence>
<comment type="similarity">
    <text evidence="6 15">Belongs to the class-IV pyridoxal-phosphate-dependent aminotransferase family.</text>
</comment>
<evidence type="ECO:0000313" key="19">
    <source>
        <dbReference type="Proteomes" id="UP000247465"/>
    </source>
</evidence>
<evidence type="ECO:0000256" key="7">
    <source>
        <dbReference type="ARBA" id="ARBA00022576"/>
    </source>
</evidence>
<organism evidence="18 19">
    <name type="scientific">Candidatus Moanibacter tarae</name>
    <dbReference type="NCBI Taxonomy" id="2200854"/>
    <lineage>
        <taxon>Bacteria</taxon>
        <taxon>Pseudomonadati</taxon>
        <taxon>Verrucomicrobiota</taxon>
        <taxon>Opitutia</taxon>
        <taxon>Puniceicoccales</taxon>
        <taxon>Puniceicoccales incertae sedis</taxon>
        <taxon>Candidatus Moanibacter</taxon>
    </lineage>
</organism>
<dbReference type="PROSITE" id="PS00770">
    <property type="entry name" value="AA_TRANSFER_CLASS_4"/>
    <property type="match status" value="1"/>
</dbReference>
<evidence type="ECO:0000256" key="9">
    <source>
        <dbReference type="ARBA" id="ARBA00022679"/>
    </source>
</evidence>
<evidence type="ECO:0000256" key="13">
    <source>
        <dbReference type="ARBA" id="ARBA00048798"/>
    </source>
</evidence>
<sequence>MKIYITGELVEEADAKISVFDHGFLYGDGIFEGIRVYNKCVFKLEEHLERLEYSAKAIMFDMPWSRREISDAVCETCRANNIIDGYVRLCATRGRGTLGLNPKVCEDPQLIVIAGTIQLYPEDYYTEGLKIITVPTRRVNPAALPPMIKSLNYLNNILAKLEAINQGYMEALMLNDQGYVAECTGDNIYIVKGRDILTPPTSAGALKGITRDVTFAIAQEKGLDLTESELTRYDLWIADECFLTGTAAEIIPVTEIDGRKIGSGRPGILTQQLMSAFHEKLSLEGTIL</sequence>
<dbReference type="KEGG" id="mtar:DF168_01272"/>
<keyword evidence="9 17" id="KW-0808">Transferase</keyword>
<comment type="pathway">
    <text evidence="4 17">Amino-acid biosynthesis; L-valine biosynthesis; L-valine from pyruvate: step 4/4.</text>
</comment>
<keyword evidence="10 16" id="KW-0663">Pyridoxal phosphate</keyword>
<dbReference type="GO" id="GO:0009098">
    <property type="term" value="P:L-leucine biosynthetic process"/>
    <property type="evidence" value="ECO:0007669"/>
    <property type="project" value="UniProtKB-UniPathway"/>
</dbReference>
<accession>A0A2Z4AQB7</accession>
<evidence type="ECO:0000256" key="4">
    <source>
        <dbReference type="ARBA" id="ARBA00004931"/>
    </source>
</evidence>
<dbReference type="PANTHER" id="PTHR42743:SF11">
    <property type="entry name" value="AMINODEOXYCHORISMATE LYASE"/>
    <property type="match status" value="1"/>
</dbReference>
<comment type="catalytic activity">
    <reaction evidence="14 17">
        <text>L-leucine + 2-oxoglutarate = 4-methyl-2-oxopentanoate + L-glutamate</text>
        <dbReference type="Rhea" id="RHEA:18321"/>
        <dbReference type="ChEBI" id="CHEBI:16810"/>
        <dbReference type="ChEBI" id="CHEBI:17865"/>
        <dbReference type="ChEBI" id="CHEBI:29985"/>
        <dbReference type="ChEBI" id="CHEBI:57427"/>
        <dbReference type="EC" id="2.6.1.42"/>
    </reaction>
</comment>
<evidence type="ECO:0000256" key="16">
    <source>
        <dbReference type="RuleBase" id="RU004516"/>
    </source>
</evidence>
<dbReference type="EMBL" id="CP029803">
    <property type="protein sequence ID" value="AWT60072.1"/>
    <property type="molecule type" value="Genomic_DNA"/>
</dbReference>
<keyword evidence="11 17" id="KW-0100">Branched-chain amino acid biosynthesis</keyword>
<evidence type="ECO:0000256" key="10">
    <source>
        <dbReference type="ARBA" id="ARBA00022898"/>
    </source>
</evidence>
<dbReference type="InterPro" id="IPR018300">
    <property type="entry name" value="Aminotrans_IV_CS"/>
</dbReference>
<evidence type="ECO:0000256" key="14">
    <source>
        <dbReference type="ARBA" id="ARBA00049229"/>
    </source>
</evidence>
<dbReference type="InterPro" id="IPR043132">
    <property type="entry name" value="BCAT-like_C"/>
</dbReference>
<dbReference type="InterPro" id="IPR050571">
    <property type="entry name" value="Class-IV_PLP-Dep_Aminotrnsfr"/>
</dbReference>
<reference evidence="18 19" key="1">
    <citation type="submission" date="2018-06" db="EMBL/GenBank/DDBJ databases">
        <title>Draft Genome Sequence of a Novel Marine Bacterium Related to the Verrucomicrobia.</title>
        <authorList>
            <person name="Vosseberg J."/>
            <person name="Martijn J."/>
            <person name="Ettema T.J.G."/>
        </authorList>
    </citation>
    <scope>NUCLEOTIDE SEQUENCE [LARGE SCALE GENOMIC DNA]</scope>
    <source>
        <strain evidence="18">TARA_B100001123</strain>
    </source>
</reference>
<comment type="pathway">
    <text evidence="3 17">Amino-acid biosynthesis; L-isoleucine biosynthesis; L-isoleucine from 2-oxobutanoate: step 4/4.</text>
</comment>
<dbReference type="GO" id="GO:0052656">
    <property type="term" value="F:L-isoleucine-2-oxoglutarate transaminase activity"/>
    <property type="evidence" value="ECO:0007669"/>
    <property type="project" value="RHEA"/>
</dbReference>
<dbReference type="NCBIfam" id="NF006185">
    <property type="entry name" value="PRK08320.1"/>
    <property type="match status" value="1"/>
</dbReference>
<evidence type="ECO:0000256" key="6">
    <source>
        <dbReference type="ARBA" id="ARBA00009320"/>
    </source>
</evidence>
<evidence type="ECO:0000256" key="11">
    <source>
        <dbReference type="ARBA" id="ARBA00023304"/>
    </source>
</evidence>
<dbReference type="InterPro" id="IPR036038">
    <property type="entry name" value="Aminotransferase-like"/>
</dbReference>
<dbReference type="GO" id="GO:0009099">
    <property type="term" value="P:L-valine biosynthetic process"/>
    <property type="evidence" value="ECO:0007669"/>
    <property type="project" value="UniProtKB-UniPathway"/>
</dbReference>
<dbReference type="GO" id="GO:0052654">
    <property type="term" value="F:L-leucine-2-oxoglutarate transaminase activity"/>
    <property type="evidence" value="ECO:0007669"/>
    <property type="project" value="RHEA"/>
</dbReference>
<proteinExistence type="inferred from homology"/>
<dbReference type="EC" id="2.6.1.42" evidence="17"/>
<keyword evidence="8 17" id="KW-0028">Amino-acid biosynthesis</keyword>
<evidence type="ECO:0000256" key="12">
    <source>
        <dbReference type="ARBA" id="ARBA00048212"/>
    </source>
</evidence>